<evidence type="ECO:0000259" key="15">
    <source>
        <dbReference type="Pfam" id="PF07715"/>
    </source>
</evidence>
<feature type="signal peptide" evidence="13">
    <location>
        <begin position="1"/>
        <end position="30"/>
    </location>
</feature>
<dbReference type="GO" id="GO:0044718">
    <property type="term" value="P:siderophore transmembrane transport"/>
    <property type="evidence" value="ECO:0007669"/>
    <property type="project" value="TreeGrafter"/>
</dbReference>
<evidence type="ECO:0000313" key="17">
    <source>
        <dbReference type="Proteomes" id="UP000070250"/>
    </source>
</evidence>
<dbReference type="AlphaFoldDB" id="A0A127FAN3"/>
<evidence type="ECO:0000256" key="1">
    <source>
        <dbReference type="ARBA" id="ARBA00004571"/>
    </source>
</evidence>
<evidence type="ECO:0000256" key="9">
    <source>
        <dbReference type="ARBA" id="ARBA00023170"/>
    </source>
</evidence>
<keyword evidence="3 11" id="KW-0813">Transport</keyword>
<dbReference type="GO" id="GO:0015344">
    <property type="term" value="F:siderophore uptake transmembrane transporter activity"/>
    <property type="evidence" value="ECO:0007669"/>
    <property type="project" value="TreeGrafter"/>
</dbReference>
<feature type="chain" id="PRO_5007448337" description="TonB-dependent receptor" evidence="13">
    <location>
        <begin position="31"/>
        <end position="757"/>
    </location>
</feature>
<comment type="subcellular location">
    <subcellularLocation>
        <location evidence="1 11">Cell outer membrane</location>
        <topology evidence="1 11">Multi-pass membrane protein</topology>
    </subcellularLocation>
</comment>
<dbReference type="EMBL" id="CP011971">
    <property type="protein sequence ID" value="AMN47483.1"/>
    <property type="molecule type" value="Genomic_DNA"/>
</dbReference>
<keyword evidence="5 11" id="KW-0812">Transmembrane</keyword>
<dbReference type="Proteomes" id="UP000070250">
    <property type="component" value="Chromosome"/>
</dbReference>
<evidence type="ECO:0000256" key="7">
    <source>
        <dbReference type="ARBA" id="ARBA00023077"/>
    </source>
</evidence>
<feature type="domain" description="TonB-dependent receptor plug" evidence="15">
    <location>
        <begin position="57"/>
        <end position="167"/>
    </location>
</feature>
<dbReference type="NCBIfam" id="TIGR01785">
    <property type="entry name" value="TonB-hemin"/>
    <property type="match status" value="1"/>
</dbReference>
<gene>
    <name evidence="16" type="ORF">ACG33_10310</name>
</gene>
<keyword evidence="10 11" id="KW-0998">Cell outer membrane</keyword>
<dbReference type="InterPro" id="IPR000531">
    <property type="entry name" value="Beta-barrel_TonB"/>
</dbReference>
<dbReference type="InterPro" id="IPR011276">
    <property type="entry name" value="TonB_haem/Hb_rcpt"/>
</dbReference>
<evidence type="ECO:0000256" key="2">
    <source>
        <dbReference type="ARBA" id="ARBA00008143"/>
    </source>
</evidence>
<evidence type="ECO:0000313" key="16">
    <source>
        <dbReference type="EMBL" id="AMN47483.1"/>
    </source>
</evidence>
<dbReference type="KEGG" id="sdf:ACG33_10310"/>
<dbReference type="InterPro" id="IPR010949">
    <property type="entry name" value="TonB_Hb/transfer/lactofer_rcpt"/>
</dbReference>
<evidence type="ECO:0008006" key="18">
    <source>
        <dbReference type="Google" id="ProtNLM"/>
    </source>
</evidence>
<dbReference type="InterPro" id="IPR012910">
    <property type="entry name" value="Plug_dom"/>
</dbReference>
<dbReference type="NCBIfam" id="TIGR01786">
    <property type="entry name" value="TonB-hemlactrns"/>
    <property type="match status" value="1"/>
</dbReference>
<organism evidence="16 17">
    <name type="scientific">Steroidobacter denitrificans</name>
    <dbReference type="NCBI Taxonomy" id="465721"/>
    <lineage>
        <taxon>Bacteria</taxon>
        <taxon>Pseudomonadati</taxon>
        <taxon>Pseudomonadota</taxon>
        <taxon>Gammaproteobacteria</taxon>
        <taxon>Steroidobacterales</taxon>
        <taxon>Steroidobacteraceae</taxon>
        <taxon>Steroidobacter</taxon>
    </lineage>
</organism>
<dbReference type="SUPFAM" id="SSF56935">
    <property type="entry name" value="Porins"/>
    <property type="match status" value="1"/>
</dbReference>
<dbReference type="Pfam" id="PF07715">
    <property type="entry name" value="Plug"/>
    <property type="match status" value="1"/>
</dbReference>
<evidence type="ECO:0000256" key="11">
    <source>
        <dbReference type="PROSITE-ProRule" id="PRU01360"/>
    </source>
</evidence>
<dbReference type="PROSITE" id="PS52016">
    <property type="entry name" value="TONB_DEPENDENT_REC_3"/>
    <property type="match status" value="1"/>
</dbReference>
<dbReference type="Gene3D" id="2.170.130.10">
    <property type="entry name" value="TonB-dependent receptor, plug domain"/>
    <property type="match status" value="1"/>
</dbReference>
<dbReference type="InterPro" id="IPR036942">
    <property type="entry name" value="Beta-barrel_TonB_sf"/>
</dbReference>
<evidence type="ECO:0000256" key="5">
    <source>
        <dbReference type="ARBA" id="ARBA00022692"/>
    </source>
</evidence>
<keyword evidence="9" id="KW-0675">Receptor</keyword>
<evidence type="ECO:0000256" key="10">
    <source>
        <dbReference type="ARBA" id="ARBA00023237"/>
    </source>
</evidence>
<dbReference type="STRING" id="465721.ACG33_10310"/>
<dbReference type="GO" id="GO:0015232">
    <property type="term" value="F:heme transmembrane transporter activity"/>
    <property type="evidence" value="ECO:0007669"/>
    <property type="project" value="InterPro"/>
</dbReference>
<accession>A0A127FAN3</accession>
<evidence type="ECO:0000256" key="6">
    <source>
        <dbReference type="ARBA" id="ARBA00022729"/>
    </source>
</evidence>
<keyword evidence="17" id="KW-1185">Reference proteome</keyword>
<dbReference type="PANTHER" id="PTHR30069">
    <property type="entry name" value="TONB-DEPENDENT OUTER MEMBRANE RECEPTOR"/>
    <property type="match status" value="1"/>
</dbReference>
<dbReference type="InterPro" id="IPR039426">
    <property type="entry name" value="TonB-dep_rcpt-like"/>
</dbReference>
<protein>
    <recommendedName>
        <fullName evidence="18">TonB-dependent receptor</fullName>
    </recommendedName>
</protein>
<keyword evidence="4 11" id="KW-1134">Transmembrane beta strand</keyword>
<dbReference type="GO" id="GO:0009279">
    <property type="term" value="C:cell outer membrane"/>
    <property type="evidence" value="ECO:0007669"/>
    <property type="project" value="UniProtKB-SubCell"/>
</dbReference>
<dbReference type="RefSeq" id="WP_066920960.1">
    <property type="nucleotide sequence ID" value="NZ_CP011971.1"/>
</dbReference>
<evidence type="ECO:0000256" key="13">
    <source>
        <dbReference type="SAM" id="SignalP"/>
    </source>
</evidence>
<feature type="domain" description="TonB-dependent receptor-like beta-barrel" evidence="14">
    <location>
        <begin position="279"/>
        <end position="716"/>
    </location>
</feature>
<proteinExistence type="inferred from homology"/>
<sequence>MTLLSSRVSALTASVAAAAFWLLCCAGAGAAEAGSSAEAGRAVLEEVMVVSRHYTPLQHAAATVTIIDRNEIERVLTTNIRDLVRYEPGITVRNDPVRFGIDSFAIRGIGGDRIVAHVDGVPVSQSFSIGALADSGRIYTDTDFIRRVEILRGPASALYGSDAIGGVVQMQTIDPRDLLSASETMGAQLRAGYRSETEGWSATALNAWRHGSAEMLLGYVHRDNHEADIAGGLKPNPRRSRMDQVLAKLVLPGFGTGGAGNTIEVTLETGRTRDKTVVNALLGTPPRFVNTTAMTGDDRAEHLRFAVEQSLAPAAAWADDLTWRLHVMRTLTEQLTDETRRPAAPRASTELHRSFTFRDEAWGASVIATKAVNAGSWLHQLVYGIDFEMGQATEKRDGWERNLDTGLVSNVILGEVLPLRDFPITRRVEAGIYIQDELRLADSRWRFTPGLRMDLYRLRPREDAMYREDNPSARPVKLDDQSLAPKLAVSYELTPRTSAFAQYARGFRAPPLEEVNIGLEIALFNYRAVPNPDLKAETSDGYEIGLRTRGDAWRATLSGHYTRFEDFIESRMNIGLDPATGMTLFQSRNLARARIYGIDLAARLDLAALDRFAEPSGASPLQGWSLNLNAAWARGDDLTANQPLNSVDPMQVNLIVNYDAPSGWGARLAATAVAAKNRVTQIDVPLYRTDDYMTLDAFAYVEIGARGRLNLALTNLTDERYITWIDVRNRAADDPLVPYAVHPGRSLSVNLSWAFGR</sequence>
<dbReference type="CDD" id="cd01347">
    <property type="entry name" value="ligand_gated_channel"/>
    <property type="match status" value="1"/>
</dbReference>
<reference evidence="16 17" key="1">
    <citation type="submission" date="2015-06" db="EMBL/GenBank/DDBJ databases">
        <title>A Comprehensive Approach to Explore the Metabolic and Phylogenetic Diversity of Bacterial Steroid Degradation in the Environment: Testosterone as an Example.</title>
        <authorList>
            <person name="Yang F.-C."/>
            <person name="Chen Y.-L."/>
            <person name="Yu C.-P."/>
            <person name="Tang S.-L."/>
            <person name="Wang P.-H."/>
            <person name="Ismail W."/>
            <person name="Wang C.-H."/>
            <person name="Yang C.-Y."/>
            <person name="Chiang Y.-R."/>
        </authorList>
    </citation>
    <scope>NUCLEOTIDE SEQUENCE [LARGE SCALE GENOMIC DNA]</scope>
    <source>
        <strain evidence="16 17">DSM 18526</strain>
    </source>
</reference>
<name>A0A127FAN3_STEDE</name>
<keyword evidence="8 11" id="KW-0472">Membrane</keyword>
<dbReference type="PANTHER" id="PTHR30069:SF29">
    <property type="entry name" value="HEMOGLOBIN AND HEMOGLOBIN-HAPTOGLOBIN-BINDING PROTEIN 1-RELATED"/>
    <property type="match status" value="1"/>
</dbReference>
<evidence type="ECO:0000256" key="3">
    <source>
        <dbReference type="ARBA" id="ARBA00022448"/>
    </source>
</evidence>
<dbReference type="InterPro" id="IPR037066">
    <property type="entry name" value="Plug_dom_sf"/>
</dbReference>
<evidence type="ECO:0000259" key="14">
    <source>
        <dbReference type="Pfam" id="PF00593"/>
    </source>
</evidence>
<evidence type="ECO:0000256" key="8">
    <source>
        <dbReference type="ARBA" id="ARBA00023136"/>
    </source>
</evidence>
<comment type="similarity">
    <text evidence="2">Belongs to the TonB-dependent receptor family. Hemoglobin/haptoglobin binding protein subfamily.</text>
</comment>
<keyword evidence="7 12" id="KW-0798">TonB box</keyword>
<dbReference type="Pfam" id="PF00593">
    <property type="entry name" value="TonB_dep_Rec_b-barrel"/>
    <property type="match status" value="1"/>
</dbReference>
<evidence type="ECO:0000256" key="4">
    <source>
        <dbReference type="ARBA" id="ARBA00022452"/>
    </source>
</evidence>
<evidence type="ECO:0000256" key="12">
    <source>
        <dbReference type="RuleBase" id="RU003357"/>
    </source>
</evidence>
<dbReference type="Gene3D" id="2.40.170.20">
    <property type="entry name" value="TonB-dependent receptor, beta-barrel domain"/>
    <property type="match status" value="1"/>
</dbReference>
<keyword evidence="6 13" id="KW-0732">Signal</keyword>